<protein>
    <recommendedName>
        <fullName evidence="4">Immunoglobulin domain-containing protein</fullName>
    </recommendedName>
</protein>
<sequence length="229" mass="26194">MLWALVLPLVFLALVTQVSSNAKGAQMSVTGKTWETASFTCDLTQEATYIHLYKQQEGMAPRRLFYYDVYYSKIQFESGTNKEKYSVYKVTGRSYRFAILNLEDSDSGMYYCAVWDKHIGSDFLYTALEILLVAAKCSSGNNPCLTSSPRFSLLWTKRNPELNAHFRSFIFYSHLLPLHNSHSFFLKTDLHPQAVSKQYSRQHILTLLGTDRVHIIFSLEQTGDLGLIS</sequence>
<dbReference type="PANTHER" id="PTHR19256:SF64">
    <property type="entry name" value="TCR GAMMA ALTERNATE READING FRAME PROTEIN"/>
    <property type="match status" value="1"/>
</dbReference>
<accession>A0A4W2GFR5</accession>
<feature type="signal peptide" evidence="3">
    <location>
        <begin position="1"/>
        <end position="20"/>
    </location>
</feature>
<reference evidence="5 6" key="1">
    <citation type="submission" date="2018-11" db="EMBL/GenBank/DDBJ databases">
        <title>Haplotype-resolved cattle genomes.</title>
        <authorList>
            <person name="Low W.Y."/>
            <person name="Tearle R."/>
            <person name="Bickhart D.M."/>
            <person name="Rosen B.D."/>
            <person name="Koren S."/>
            <person name="Rhie A."/>
            <person name="Hiendleder S."/>
            <person name="Phillippy A.M."/>
            <person name="Smith T.P.L."/>
            <person name="Williams J.L."/>
        </authorList>
    </citation>
    <scope>NUCLEOTIDE SEQUENCE [LARGE SCALE GENOMIC DNA]</scope>
</reference>
<feature type="domain" description="Immunoglobulin" evidence="4">
    <location>
        <begin position="26"/>
        <end position="131"/>
    </location>
</feature>
<evidence type="ECO:0000256" key="2">
    <source>
        <dbReference type="ARBA" id="ARBA00023319"/>
    </source>
</evidence>
<name>A0A4W2GFR5_BOBOX</name>
<reference evidence="5" key="2">
    <citation type="submission" date="2025-08" db="UniProtKB">
        <authorList>
            <consortium name="Ensembl"/>
        </authorList>
    </citation>
    <scope>IDENTIFICATION</scope>
</reference>
<keyword evidence="3" id="KW-0732">Signal</keyword>
<dbReference type="InterPro" id="IPR013783">
    <property type="entry name" value="Ig-like_fold"/>
</dbReference>
<evidence type="ECO:0000259" key="4">
    <source>
        <dbReference type="SMART" id="SM00409"/>
    </source>
</evidence>
<dbReference type="Proteomes" id="UP000429181">
    <property type="component" value="Chromosome 4"/>
</dbReference>
<dbReference type="InterPro" id="IPR051117">
    <property type="entry name" value="TRG_var/const_region"/>
</dbReference>
<dbReference type="InterPro" id="IPR036179">
    <property type="entry name" value="Ig-like_dom_sf"/>
</dbReference>
<feature type="chain" id="PRO_5021222833" description="Immunoglobulin domain-containing protein" evidence="3">
    <location>
        <begin position="21"/>
        <end position="229"/>
    </location>
</feature>
<dbReference type="PANTHER" id="PTHR19256">
    <property type="entry name" value="T-CELL RECEPTOR GAMMA CHAIN"/>
    <property type="match status" value="1"/>
</dbReference>
<proteinExistence type="predicted"/>
<dbReference type="InterPro" id="IPR003599">
    <property type="entry name" value="Ig_sub"/>
</dbReference>
<dbReference type="GeneTree" id="ENSGT00940000153143"/>
<evidence type="ECO:0000256" key="1">
    <source>
        <dbReference type="ARBA" id="ARBA00023170"/>
    </source>
</evidence>
<dbReference type="SUPFAM" id="SSF48726">
    <property type="entry name" value="Immunoglobulin"/>
    <property type="match status" value="1"/>
</dbReference>
<keyword evidence="1" id="KW-0675">Receptor</keyword>
<evidence type="ECO:0000313" key="5">
    <source>
        <dbReference type="Ensembl" id="ENSBIXP00005017208.1"/>
    </source>
</evidence>
<dbReference type="Gene3D" id="2.60.40.10">
    <property type="entry name" value="Immunoglobulins"/>
    <property type="match status" value="1"/>
</dbReference>
<dbReference type="SMART" id="SM00409">
    <property type="entry name" value="IG"/>
    <property type="match status" value="1"/>
</dbReference>
<organism evidence="5 6">
    <name type="scientific">Bos indicus x Bos taurus</name>
    <name type="common">Hybrid cattle</name>
    <dbReference type="NCBI Taxonomy" id="30522"/>
    <lineage>
        <taxon>Eukaryota</taxon>
        <taxon>Metazoa</taxon>
        <taxon>Chordata</taxon>
        <taxon>Craniata</taxon>
        <taxon>Vertebrata</taxon>
        <taxon>Euteleostomi</taxon>
        <taxon>Mammalia</taxon>
        <taxon>Eutheria</taxon>
        <taxon>Laurasiatheria</taxon>
        <taxon>Artiodactyla</taxon>
        <taxon>Ruminantia</taxon>
        <taxon>Pecora</taxon>
        <taxon>Bovidae</taxon>
        <taxon>Bovinae</taxon>
        <taxon>Bos</taxon>
    </lineage>
</organism>
<keyword evidence="2" id="KW-0393">Immunoglobulin domain</keyword>
<dbReference type="Pfam" id="PF07686">
    <property type="entry name" value="V-set"/>
    <property type="match status" value="1"/>
</dbReference>
<evidence type="ECO:0000256" key="3">
    <source>
        <dbReference type="SAM" id="SignalP"/>
    </source>
</evidence>
<evidence type="ECO:0000313" key="6">
    <source>
        <dbReference type="Proteomes" id="UP000429181"/>
    </source>
</evidence>
<dbReference type="Ensembl" id="ENSBIXT00005028941.1">
    <property type="protein sequence ID" value="ENSBIXP00005017208.1"/>
    <property type="gene ID" value="ENSBIXG00005020685.1"/>
</dbReference>
<dbReference type="InterPro" id="IPR013106">
    <property type="entry name" value="Ig_V-set"/>
</dbReference>
<dbReference type="AlphaFoldDB" id="A0A4W2GFR5"/>